<gene>
    <name evidence="1" type="ORF">ABIE19_003360</name>
</gene>
<name>A0ABV2RFQ1_9CAUL</name>
<dbReference type="EMBL" id="JBEPTF010000006">
    <property type="protein sequence ID" value="MET4685409.1"/>
    <property type="molecule type" value="Genomic_DNA"/>
</dbReference>
<accession>A0ABV2RFQ1</accession>
<comment type="caution">
    <text evidence="1">The sequence shown here is derived from an EMBL/GenBank/DDBJ whole genome shotgun (WGS) entry which is preliminary data.</text>
</comment>
<dbReference type="RefSeq" id="WP_354090378.1">
    <property type="nucleotide sequence ID" value="NZ_JBEPTF010000006.1"/>
</dbReference>
<evidence type="ECO:0000313" key="2">
    <source>
        <dbReference type="Proteomes" id="UP001549313"/>
    </source>
</evidence>
<reference evidence="1 2" key="1">
    <citation type="submission" date="2024-06" db="EMBL/GenBank/DDBJ databases">
        <title>Sorghum-associated microbial communities from plants grown in Nebraska, USA.</title>
        <authorList>
            <person name="Schachtman D."/>
        </authorList>
    </citation>
    <scope>NUCLEOTIDE SEQUENCE [LARGE SCALE GENOMIC DNA]</scope>
    <source>
        <strain evidence="1 2">2814</strain>
    </source>
</reference>
<protein>
    <submittedName>
        <fullName evidence="1">Uncharacterized protein</fullName>
    </submittedName>
</protein>
<proteinExistence type="predicted"/>
<keyword evidence="2" id="KW-1185">Reference proteome</keyword>
<sequence>MSLDVASRDSSRHLDSAAIRRHLAQSDHDALMHEVEKAAAKSGAPFLAADKPLGEARIRWSQAFDALTRDAGAGQALASARSKARRALDASVFTRVKAERDALRRTTKTGMILDDAAAS</sequence>
<dbReference type="Proteomes" id="UP001549313">
    <property type="component" value="Unassembled WGS sequence"/>
</dbReference>
<evidence type="ECO:0000313" key="1">
    <source>
        <dbReference type="EMBL" id="MET4685409.1"/>
    </source>
</evidence>
<organism evidence="1 2">
    <name type="scientific">Brevundimonas faecalis</name>
    <dbReference type="NCBI Taxonomy" id="947378"/>
    <lineage>
        <taxon>Bacteria</taxon>
        <taxon>Pseudomonadati</taxon>
        <taxon>Pseudomonadota</taxon>
        <taxon>Alphaproteobacteria</taxon>
        <taxon>Caulobacterales</taxon>
        <taxon>Caulobacteraceae</taxon>
        <taxon>Brevundimonas</taxon>
    </lineage>
</organism>